<evidence type="ECO:0000256" key="2">
    <source>
        <dbReference type="ARBA" id="ARBA00006012"/>
    </source>
</evidence>
<feature type="transmembrane region" description="Helical" evidence="10">
    <location>
        <begin position="799"/>
        <end position="817"/>
    </location>
</feature>
<feature type="transmembrane region" description="Helical" evidence="10">
    <location>
        <begin position="1022"/>
        <end position="1045"/>
    </location>
</feature>
<keyword evidence="4 10" id="KW-0812">Transmembrane</keyword>
<protein>
    <recommendedName>
        <fullName evidence="11">AAA+ ATPase domain-containing protein</fullName>
    </recommendedName>
</protein>
<feature type="transmembrane region" description="Helical" evidence="10">
    <location>
        <begin position="357"/>
        <end position="374"/>
    </location>
</feature>
<sequence>MAQLAGADEIESFRLELAEIGRSIRSSFRSHASSLRSTTIVNAEGDNDEGCVGDEEHDLHWAAVERLPTFERITTALFDDYDGESAKGDVKGRRVVDVSTLGGQERRVFIERLIKHIENDNLQLLQKIKQRIDKVGVKLPTVEVRYENLCVEAECKVVHGKPLPTLWNALKGMILGIAELPGSKTRNAKISILEDVSGIIKPGRMTLLLGPPGCGKTTFLMALAGKLSHSLKVSGELCYNGHGLEEFVPQKTSAYVSQQDVHIPEITVRETLDFSACCQGVGSRPEIMMEVSRREKQAGIVPDPDVDAYMKATSVKGLKNTLQTDYILKILGLDFCADTSVGDPIRRGISGGQKKRLTTGSLVIISSITMTVFLRTRMAIDLIHANYYMGSLFYGLVILLVDGFPELSMTVSRIVVFYKQKELCFYPAWAYAIPAAILKVPLSCLEAFVWTALTYYVIGYTPEVGRFFRQFLLLFAMHLTSISMFRFIASVFQTVGAAMTAGTSSILAVLLFGGFVIPKSYMPAWIKWGFWVSPLTYGEIGLTVNEFLAPRWEKVYGNTTLSLQVLESRGLNFEGYFYWISLGALVGFTVLFNVGFTLALTFLKSPGRPPAIISYEKYRQLQGKGDKKTDIDREHKPTSAPNTTAEAKKGRMVLPFEPLAVAFQDVQYYVDTPLLILMKTGGHIIYCGPLGQNSSEVIEYFESIPRVPSIKDNYNPATWMLEVTSKSVESELGIDFAQIYRESALYGSNKDLAKQLCSPSPGSNEMHFATRFPQNGWGQFKACLWKQNLSYWRSPSYNLTRIIFMFCASLLFGILFWDQGNKINSQQDLFNMYGSMFCAVIFFGINNCSTVLPYVATERNVLYRERFAGMFSSWAYSFAQVLVEVPYAFTQAVIYVAITYPMIGYQWSAYKIFWSFYSMFCILLSFNYLGMLIVSLTPNVQVAAIVASASYAMLNLFSGFVIPRLQIPKWWLWLYYLSPTSWALNGMLTPQYGDMQKEIQAFGETKTVAAFLEDYFGFDYNLLGLVAAVSLLLPIAFASLFAYFIGKLNFQRR</sequence>
<dbReference type="GO" id="GO:0005886">
    <property type="term" value="C:plasma membrane"/>
    <property type="evidence" value="ECO:0007669"/>
    <property type="project" value="UniProtKB-ARBA"/>
</dbReference>
<keyword evidence="8 10" id="KW-0472">Membrane</keyword>
<evidence type="ECO:0000256" key="9">
    <source>
        <dbReference type="SAM" id="MobiDB-lite"/>
    </source>
</evidence>
<feature type="transmembrane region" description="Helical" evidence="10">
    <location>
        <begin position="874"/>
        <end position="900"/>
    </location>
</feature>
<keyword evidence="13" id="KW-1185">Reference proteome</keyword>
<feature type="transmembrane region" description="Helical" evidence="10">
    <location>
        <begin position="942"/>
        <end position="963"/>
    </location>
</feature>
<dbReference type="GO" id="GO:0005524">
    <property type="term" value="F:ATP binding"/>
    <property type="evidence" value="ECO:0007669"/>
    <property type="project" value="UniProtKB-KW"/>
</dbReference>
<evidence type="ECO:0000256" key="7">
    <source>
        <dbReference type="ARBA" id="ARBA00022989"/>
    </source>
</evidence>
<dbReference type="Gene3D" id="3.40.50.300">
    <property type="entry name" value="P-loop containing nucleotide triphosphate hydrolases"/>
    <property type="match status" value="1"/>
</dbReference>
<dbReference type="InterPro" id="IPR003593">
    <property type="entry name" value="AAA+_ATPase"/>
</dbReference>
<reference evidence="12 13" key="1">
    <citation type="submission" date="2018-10" db="EMBL/GenBank/DDBJ databases">
        <title>A high-quality apple genome assembly.</title>
        <authorList>
            <person name="Hu J."/>
        </authorList>
    </citation>
    <scope>NUCLEOTIDE SEQUENCE [LARGE SCALE GENOMIC DNA]</scope>
    <source>
        <strain evidence="13">cv. HFTH1</strain>
        <tissue evidence="12">Young leaf</tissue>
    </source>
</reference>
<feature type="transmembrane region" description="Helical" evidence="10">
    <location>
        <begin position="425"/>
        <end position="458"/>
    </location>
</feature>
<evidence type="ECO:0000313" key="13">
    <source>
        <dbReference type="Proteomes" id="UP000290289"/>
    </source>
</evidence>
<dbReference type="GO" id="GO:0016887">
    <property type="term" value="F:ATP hydrolysis activity"/>
    <property type="evidence" value="ECO:0007669"/>
    <property type="project" value="InterPro"/>
</dbReference>
<dbReference type="AlphaFoldDB" id="A0A498HLH0"/>
<feature type="transmembrane region" description="Helical" evidence="10">
    <location>
        <begin position="495"/>
        <end position="517"/>
    </location>
</feature>
<feature type="transmembrane region" description="Helical" evidence="10">
    <location>
        <begin position="576"/>
        <end position="603"/>
    </location>
</feature>
<dbReference type="InterPro" id="IPR013581">
    <property type="entry name" value="PDR_assoc"/>
</dbReference>
<feature type="compositionally biased region" description="Basic and acidic residues" evidence="9">
    <location>
        <begin position="624"/>
        <end position="637"/>
    </location>
</feature>
<evidence type="ECO:0000256" key="4">
    <source>
        <dbReference type="ARBA" id="ARBA00022692"/>
    </source>
</evidence>
<dbReference type="InterPro" id="IPR027417">
    <property type="entry name" value="P-loop_NTPase"/>
</dbReference>
<evidence type="ECO:0000256" key="3">
    <source>
        <dbReference type="ARBA" id="ARBA00022448"/>
    </source>
</evidence>
<dbReference type="EMBL" id="RDQH01000342">
    <property type="protein sequence ID" value="RXH71769.1"/>
    <property type="molecule type" value="Genomic_DNA"/>
</dbReference>
<evidence type="ECO:0000256" key="1">
    <source>
        <dbReference type="ARBA" id="ARBA00004141"/>
    </source>
</evidence>
<dbReference type="SUPFAM" id="SSF52540">
    <property type="entry name" value="P-loop containing nucleoside triphosphate hydrolases"/>
    <property type="match status" value="1"/>
</dbReference>
<evidence type="ECO:0000256" key="10">
    <source>
        <dbReference type="SAM" id="Phobius"/>
    </source>
</evidence>
<keyword evidence="3" id="KW-0813">Transport</keyword>
<evidence type="ECO:0000313" key="12">
    <source>
        <dbReference type="EMBL" id="RXH71769.1"/>
    </source>
</evidence>
<feature type="transmembrane region" description="Helical" evidence="10">
    <location>
        <begin position="912"/>
        <end position="936"/>
    </location>
</feature>
<accession>A0A498HLH0</accession>
<dbReference type="Proteomes" id="UP000290289">
    <property type="component" value="Chromosome 16"/>
</dbReference>
<dbReference type="GO" id="GO:0140359">
    <property type="term" value="F:ABC-type transporter activity"/>
    <property type="evidence" value="ECO:0007669"/>
    <property type="project" value="InterPro"/>
</dbReference>
<dbReference type="Pfam" id="PF00005">
    <property type="entry name" value="ABC_tran"/>
    <property type="match status" value="1"/>
</dbReference>
<proteinExistence type="inferred from homology"/>
<evidence type="ECO:0000259" key="11">
    <source>
        <dbReference type="SMART" id="SM00382"/>
    </source>
</evidence>
<evidence type="ECO:0000256" key="6">
    <source>
        <dbReference type="ARBA" id="ARBA00022840"/>
    </source>
</evidence>
<gene>
    <name evidence="12" type="ORF">DVH24_025270</name>
</gene>
<dbReference type="InterPro" id="IPR003439">
    <property type="entry name" value="ABC_transporter-like_ATP-bd"/>
</dbReference>
<feature type="region of interest" description="Disordered" evidence="9">
    <location>
        <begin position="624"/>
        <end position="644"/>
    </location>
</feature>
<dbReference type="InterPro" id="IPR013525">
    <property type="entry name" value="ABC2_TM"/>
</dbReference>
<organism evidence="12 13">
    <name type="scientific">Malus domestica</name>
    <name type="common">Apple</name>
    <name type="synonym">Pyrus malus</name>
    <dbReference type="NCBI Taxonomy" id="3750"/>
    <lineage>
        <taxon>Eukaryota</taxon>
        <taxon>Viridiplantae</taxon>
        <taxon>Streptophyta</taxon>
        <taxon>Embryophyta</taxon>
        <taxon>Tracheophyta</taxon>
        <taxon>Spermatophyta</taxon>
        <taxon>Magnoliopsida</taxon>
        <taxon>eudicotyledons</taxon>
        <taxon>Gunneridae</taxon>
        <taxon>Pentapetalae</taxon>
        <taxon>rosids</taxon>
        <taxon>fabids</taxon>
        <taxon>Rosales</taxon>
        <taxon>Rosaceae</taxon>
        <taxon>Amygdaloideae</taxon>
        <taxon>Maleae</taxon>
        <taxon>Malus</taxon>
    </lineage>
</organism>
<feature type="transmembrane region" description="Helical" evidence="10">
    <location>
        <begin position="386"/>
        <end position="405"/>
    </location>
</feature>
<evidence type="ECO:0000256" key="8">
    <source>
        <dbReference type="ARBA" id="ARBA00023136"/>
    </source>
</evidence>
<feature type="transmembrane region" description="Helical" evidence="10">
    <location>
        <begin position="470"/>
        <end position="489"/>
    </location>
</feature>
<dbReference type="SMART" id="SM00382">
    <property type="entry name" value="AAA"/>
    <property type="match status" value="1"/>
</dbReference>
<dbReference type="Pfam" id="PF08370">
    <property type="entry name" value="PDR_assoc"/>
    <property type="match status" value="1"/>
</dbReference>
<keyword evidence="5" id="KW-0547">Nucleotide-binding</keyword>
<dbReference type="Pfam" id="PF01061">
    <property type="entry name" value="ABC2_membrane"/>
    <property type="match status" value="2"/>
</dbReference>
<name>A0A498HLH0_MALDO</name>
<comment type="subcellular location">
    <subcellularLocation>
        <location evidence="1">Membrane</location>
        <topology evidence="1">Multi-pass membrane protein</topology>
    </subcellularLocation>
</comment>
<keyword evidence="7 10" id="KW-1133">Transmembrane helix</keyword>
<keyword evidence="6" id="KW-0067">ATP-binding</keyword>
<dbReference type="PANTHER" id="PTHR19241">
    <property type="entry name" value="ATP-BINDING CASSETTE TRANSPORTER"/>
    <property type="match status" value="1"/>
</dbReference>
<feature type="transmembrane region" description="Helical" evidence="10">
    <location>
        <begin position="829"/>
        <end position="854"/>
    </location>
</feature>
<comment type="caution">
    <text evidence="12">The sequence shown here is derived from an EMBL/GenBank/DDBJ whole genome shotgun (WGS) entry which is preliminary data.</text>
</comment>
<evidence type="ECO:0000256" key="5">
    <source>
        <dbReference type="ARBA" id="ARBA00022741"/>
    </source>
</evidence>
<comment type="similarity">
    <text evidence="2">Belongs to the ABC transporter superfamily. ABCG family. PDR (TC 3.A.1.205) subfamily.</text>
</comment>
<feature type="domain" description="AAA+ ATPase" evidence="11">
    <location>
        <begin position="202"/>
        <end position="421"/>
    </location>
</feature>